<name>A0A1D1V4P5_RAMVA</name>
<evidence type="ECO:0000313" key="2">
    <source>
        <dbReference type="EMBL" id="GAU93458.1"/>
    </source>
</evidence>
<accession>A0A1D1V4P5</accession>
<dbReference type="EMBL" id="BDGG01000002">
    <property type="protein sequence ID" value="GAU93458.1"/>
    <property type="molecule type" value="Genomic_DNA"/>
</dbReference>
<dbReference type="Proteomes" id="UP000186922">
    <property type="component" value="Unassembled WGS sequence"/>
</dbReference>
<gene>
    <name evidence="2" type="primary">RvY_05395-1</name>
    <name evidence="2" type="synonym">RvY_05395.1</name>
    <name evidence="2" type="ORF">RvY_05395</name>
</gene>
<dbReference type="AlphaFoldDB" id="A0A1D1V4P5"/>
<proteinExistence type="predicted"/>
<keyword evidence="3" id="KW-1185">Reference proteome</keyword>
<sequence>MGLVQTHIFKAVDVVRAPSIESTYHSLPDNTITQSDSLAVDFVSKVFTYSTGRTKPTNTLQEHATIKKTLATLETLSSLPQKYTFRAGGYTFCPVTGQFLRRGLKSTAQQPPSAHQASKHEAPLTVRRPMRITCTRPTTCIGSNLTGQSNS</sequence>
<feature type="compositionally biased region" description="Polar residues" evidence="1">
    <location>
        <begin position="106"/>
        <end position="116"/>
    </location>
</feature>
<feature type="region of interest" description="Disordered" evidence="1">
    <location>
        <begin position="104"/>
        <end position="127"/>
    </location>
</feature>
<evidence type="ECO:0000313" key="3">
    <source>
        <dbReference type="Proteomes" id="UP000186922"/>
    </source>
</evidence>
<comment type="caution">
    <text evidence="2">The sequence shown here is derived from an EMBL/GenBank/DDBJ whole genome shotgun (WGS) entry which is preliminary data.</text>
</comment>
<organism evidence="2 3">
    <name type="scientific">Ramazzottius varieornatus</name>
    <name type="common">Water bear</name>
    <name type="synonym">Tardigrade</name>
    <dbReference type="NCBI Taxonomy" id="947166"/>
    <lineage>
        <taxon>Eukaryota</taxon>
        <taxon>Metazoa</taxon>
        <taxon>Ecdysozoa</taxon>
        <taxon>Tardigrada</taxon>
        <taxon>Eutardigrada</taxon>
        <taxon>Parachela</taxon>
        <taxon>Hypsibioidea</taxon>
        <taxon>Ramazzottiidae</taxon>
        <taxon>Ramazzottius</taxon>
    </lineage>
</organism>
<protein>
    <submittedName>
        <fullName evidence="2">Uncharacterized protein</fullName>
    </submittedName>
</protein>
<reference evidence="2 3" key="1">
    <citation type="journal article" date="2016" name="Nat. Commun.">
        <title>Extremotolerant tardigrade genome and improved radiotolerance of human cultured cells by tardigrade-unique protein.</title>
        <authorList>
            <person name="Hashimoto T."/>
            <person name="Horikawa D.D."/>
            <person name="Saito Y."/>
            <person name="Kuwahara H."/>
            <person name="Kozuka-Hata H."/>
            <person name="Shin-I T."/>
            <person name="Minakuchi Y."/>
            <person name="Ohishi K."/>
            <person name="Motoyama A."/>
            <person name="Aizu T."/>
            <person name="Enomoto A."/>
            <person name="Kondo K."/>
            <person name="Tanaka S."/>
            <person name="Hara Y."/>
            <person name="Koshikawa S."/>
            <person name="Sagara H."/>
            <person name="Miura T."/>
            <person name="Yokobori S."/>
            <person name="Miyagawa K."/>
            <person name="Suzuki Y."/>
            <person name="Kubo T."/>
            <person name="Oyama M."/>
            <person name="Kohara Y."/>
            <person name="Fujiyama A."/>
            <person name="Arakawa K."/>
            <person name="Katayama T."/>
            <person name="Toyoda A."/>
            <person name="Kunieda T."/>
        </authorList>
    </citation>
    <scope>NUCLEOTIDE SEQUENCE [LARGE SCALE GENOMIC DNA]</scope>
    <source>
        <strain evidence="2 3">YOKOZUNA-1</strain>
    </source>
</reference>
<evidence type="ECO:0000256" key="1">
    <source>
        <dbReference type="SAM" id="MobiDB-lite"/>
    </source>
</evidence>